<protein>
    <recommendedName>
        <fullName evidence="3">GH10 domain-containing protein</fullName>
    </recommendedName>
</protein>
<accession>A0A518GES7</accession>
<proteinExistence type="predicted"/>
<dbReference type="RefSeq" id="WP_145083864.1">
    <property type="nucleotide sequence ID" value="NZ_CP036298.1"/>
</dbReference>
<dbReference type="Gene3D" id="3.20.20.80">
    <property type="entry name" value="Glycosidases"/>
    <property type="match status" value="1"/>
</dbReference>
<dbReference type="InterPro" id="IPR017853">
    <property type="entry name" value="GH"/>
</dbReference>
<dbReference type="EMBL" id="CP036298">
    <property type="protein sequence ID" value="QDV27060.1"/>
    <property type="molecule type" value="Genomic_DNA"/>
</dbReference>
<keyword evidence="2" id="KW-1185">Reference proteome</keyword>
<dbReference type="KEGG" id="ahel:Q31a_54410"/>
<dbReference type="SUPFAM" id="SSF51445">
    <property type="entry name" value="(Trans)glycosidases"/>
    <property type="match status" value="1"/>
</dbReference>
<name>A0A518GES7_9BACT</name>
<organism evidence="1 2">
    <name type="scientific">Aureliella helgolandensis</name>
    <dbReference type="NCBI Taxonomy" id="2527968"/>
    <lineage>
        <taxon>Bacteria</taxon>
        <taxon>Pseudomonadati</taxon>
        <taxon>Planctomycetota</taxon>
        <taxon>Planctomycetia</taxon>
        <taxon>Pirellulales</taxon>
        <taxon>Pirellulaceae</taxon>
        <taxon>Aureliella</taxon>
    </lineage>
</organism>
<reference evidence="1 2" key="1">
    <citation type="submission" date="2019-02" db="EMBL/GenBank/DDBJ databases">
        <title>Deep-cultivation of Planctomycetes and their phenomic and genomic characterization uncovers novel biology.</title>
        <authorList>
            <person name="Wiegand S."/>
            <person name="Jogler M."/>
            <person name="Boedeker C."/>
            <person name="Pinto D."/>
            <person name="Vollmers J."/>
            <person name="Rivas-Marin E."/>
            <person name="Kohn T."/>
            <person name="Peeters S.H."/>
            <person name="Heuer A."/>
            <person name="Rast P."/>
            <person name="Oberbeckmann S."/>
            <person name="Bunk B."/>
            <person name="Jeske O."/>
            <person name="Meyerdierks A."/>
            <person name="Storesund J.E."/>
            <person name="Kallscheuer N."/>
            <person name="Luecker S."/>
            <person name="Lage O.M."/>
            <person name="Pohl T."/>
            <person name="Merkel B.J."/>
            <person name="Hornburger P."/>
            <person name="Mueller R.-W."/>
            <person name="Bruemmer F."/>
            <person name="Labrenz M."/>
            <person name="Spormann A.M."/>
            <person name="Op den Camp H."/>
            <person name="Overmann J."/>
            <person name="Amann R."/>
            <person name="Jetten M.S.M."/>
            <person name="Mascher T."/>
            <person name="Medema M.H."/>
            <person name="Devos D.P."/>
            <person name="Kaster A.-K."/>
            <person name="Ovreas L."/>
            <person name="Rohde M."/>
            <person name="Galperin M.Y."/>
            <person name="Jogler C."/>
        </authorList>
    </citation>
    <scope>NUCLEOTIDE SEQUENCE [LARGE SCALE GENOMIC DNA]</scope>
    <source>
        <strain evidence="1 2">Q31a</strain>
    </source>
</reference>
<evidence type="ECO:0000313" key="2">
    <source>
        <dbReference type="Proteomes" id="UP000318017"/>
    </source>
</evidence>
<gene>
    <name evidence="1" type="ORF">Q31a_54410</name>
</gene>
<dbReference type="OrthoDB" id="290971at2"/>
<evidence type="ECO:0008006" key="3">
    <source>
        <dbReference type="Google" id="ProtNLM"/>
    </source>
</evidence>
<dbReference type="Proteomes" id="UP000318017">
    <property type="component" value="Chromosome"/>
</dbReference>
<sequence length="495" mass="54487">MGDLHFHTSQAEEFDPRVWNTAYLTGIEGIPWHCHHRLQGEQFSIGREIDESGKLNIVWPTTALGNVCLATTSLRLSPKLYNLGVEVARGTVHQLKNQAYEWQRIGLKFPDGFLPLADQALDYLLQGLTAPAQSKQQHTHAQNAIDQSLQASVALCDTFSTQALDSRRATEGRLATLLGARLQPEVSLTSIGDALNSAFNLVSVPVELGRVELSSGKTDFSHFDQQVEWAANVGKRVCVGPLVNFRKGQLPQWMVLLDAEFEKVLEVSCEHAARCVERYRGKTHVWNCAAGLNVPGDMNWSDEEVLRMAVALIETVRRADERSPVLLTIDQPWSEYLRDEPNGISPLHFADALIRADLGLSGLALDLSFGTEPGLSFPRDPIDISRLVDRWAMLGLPLMIHLSCPTHTPQGPQSSSSTAGWKTPAASSTGAPINFVSPELLTRLLLCKPAVHAVIWDNLSDRVPKAGGASGLWGVDGKAKPLLRNMLDLRRTYLH</sequence>
<evidence type="ECO:0000313" key="1">
    <source>
        <dbReference type="EMBL" id="QDV27060.1"/>
    </source>
</evidence>
<dbReference type="AlphaFoldDB" id="A0A518GES7"/>